<dbReference type="Gene3D" id="3.20.20.70">
    <property type="entry name" value="Aldolase class I"/>
    <property type="match status" value="1"/>
</dbReference>
<comment type="caution">
    <text evidence="1">The sequence shown here is derived from an EMBL/GenBank/DDBJ whole genome shotgun (WGS) entry which is preliminary data.</text>
</comment>
<dbReference type="AlphaFoldDB" id="A0A0P8C9Y8"/>
<dbReference type="Proteomes" id="UP000050360">
    <property type="component" value="Unassembled WGS sequence"/>
</dbReference>
<sequence>MNNMLMDSCGRVITSLRSLDTIVKIVTAATEFGVKKVKFSGGEPYYKNNLKQIMCKI</sequence>
<dbReference type="InterPro" id="IPR058240">
    <property type="entry name" value="rSAM_sf"/>
</dbReference>
<name>A0A0P8C9Y8_9EURY</name>
<dbReference type="EMBL" id="LKCM01000137">
    <property type="protein sequence ID" value="KPQ43597.1"/>
    <property type="molecule type" value="Genomic_DNA"/>
</dbReference>
<dbReference type="InterPro" id="IPR013785">
    <property type="entry name" value="Aldolase_TIM"/>
</dbReference>
<proteinExistence type="predicted"/>
<gene>
    <name evidence="1" type="primary">moaA_3</name>
    <name evidence="1" type="ORF">MPEBLZ_01780</name>
</gene>
<evidence type="ECO:0000313" key="1">
    <source>
        <dbReference type="EMBL" id="KPQ43597.1"/>
    </source>
</evidence>
<accession>A0A0P8C9Y8</accession>
<protein>
    <submittedName>
        <fullName evidence="1">Molybdenum cofactor biosynthesis protein A</fullName>
    </submittedName>
</protein>
<organism evidence="1 2">
    <name type="scientific">Candidatus Methanoperedens nitratireducens</name>
    <dbReference type="NCBI Taxonomy" id="1392998"/>
    <lineage>
        <taxon>Archaea</taxon>
        <taxon>Methanobacteriati</taxon>
        <taxon>Methanobacteriota</taxon>
        <taxon>Stenosarchaea group</taxon>
        <taxon>Methanomicrobia</taxon>
        <taxon>Methanosarcinales</taxon>
        <taxon>ANME-2 cluster</taxon>
        <taxon>Candidatus Methanoperedentaceae</taxon>
        <taxon>Candidatus Methanoperedens</taxon>
    </lineage>
</organism>
<dbReference type="SUPFAM" id="SSF102114">
    <property type="entry name" value="Radical SAM enzymes"/>
    <property type="match status" value="1"/>
</dbReference>
<evidence type="ECO:0000313" key="2">
    <source>
        <dbReference type="Proteomes" id="UP000050360"/>
    </source>
</evidence>
<reference evidence="1 2" key="1">
    <citation type="submission" date="2015-09" db="EMBL/GenBank/DDBJ databases">
        <title>A metagenomics-based metabolic model of nitrate-dependent anaerobic oxidation of methane by Methanoperedens-like archaea.</title>
        <authorList>
            <person name="Arshad A."/>
            <person name="Speth D.R."/>
            <person name="De Graaf R.M."/>
            <person name="Op Den Camp H.J."/>
            <person name="Jetten M.S."/>
            <person name="Welte C.U."/>
        </authorList>
    </citation>
    <scope>NUCLEOTIDE SEQUENCE [LARGE SCALE GENOMIC DNA]</scope>
</reference>